<dbReference type="HAMAP" id="MF_01343_B">
    <property type="entry name" value="Ribosomal_uS15_B"/>
    <property type="match status" value="1"/>
</dbReference>
<dbReference type="SMART" id="SM01387">
    <property type="entry name" value="Ribosomal_S15"/>
    <property type="match status" value="1"/>
</dbReference>
<comment type="caution">
    <text evidence="8">The sequence shown here is derived from an EMBL/GenBank/DDBJ whole genome shotgun (WGS) entry which is preliminary data.</text>
</comment>
<dbReference type="FunFam" id="1.10.287.10:FF:000002">
    <property type="entry name" value="30S ribosomal protein S15"/>
    <property type="match status" value="1"/>
</dbReference>
<dbReference type="NCBIfam" id="TIGR00952">
    <property type="entry name" value="S15_bact"/>
    <property type="match status" value="1"/>
</dbReference>
<evidence type="ECO:0000313" key="9">
    <source>
        <dbReference type="Proteomes" id="UP000006001"/>
    </source>
</evidence>
<dbReference type="InterPro" id="IPR000589">
    <property type="entry name" value="Ribosomal_uS15"/>
</dbReference>
<evidence type="ECO:0000256" key="3">
    <source>
        <dbReference type="ARBA" id="ARBA00064542"/>
    </source>
</evidence>
<dbReference type="GO" id="GO:0019843">
    <property type="term" value="F:rRNA binding"/>
    <property type="evidence" value="ECO:0007669"/>
    <property type="project" value="UniProtKB-UniRule"/>
</dbReference>
<dbReference type="CDD" id="cd00353">
    <property type="entry name" value="Ribosomal_S15p_S13e"/>
    <property type="match status" value="1"/>
</dbReference>
<comment type="subunit">
    <text evidence="3 4">Part of the 30S ribosomal subunit. Forms a bridge to the 50S subunit in the 70S ribosome, contacting the 23S rRNA.</text>
</comment>
<dbReference type="InterPro" id="IPR009068">
    <property type="entry name" value="uS15_NS1_RNA-bd_sf"/>
</dbReference>
<gene>
    <name evidence="4 8" type="primary">rpsO</name>
    <name evidence="8" type="ORF">HMPREF0762_00218</name>
</gene>
<keyword evidence="9" id="KW-1185">Reference proteome</keyword>
<dbReference type="SUPFAM" id="SSF47060">
    <property type="entry name" value="S15/NS1 RNA-binding domain"/>
    <property type="match status" value="1"/>
</dbReference>
<dbReference type="GO" id="GO:0006412">
    <property type="term" value="P:translation"/>
    <property type="evidence" value="ECO:0007669"/>
    <property type="project" value="UniProtKB-UniRule"/>
</dbReference>
<dbReference type="PANTHER" id="PTHR23321:SF26">
    <property type="entry name" value="SMALL RIBOSOMAL SUBUNIT PROTEIN US15M"/>
    <property type="match status" value="1"/>
</dbReference>
<keyword evidence="4 6" id="KW-0694">RNA-binding</keyword>
<dbReference type="HOGENOM" id="CLU_148518_0_0_11"/>
<evidence type="ECO:0000256" key="6">
    <source>
        <dbReference type="RuleBase" id="RU004524"/>
    </source>
</evidence>
<comment type="similarity">
    <text evidence="4 5">Belongs to the universal ribosomal protein uS15 family.</text>
</comment>
<feature type="region of interest" description="Disordered" evidence="7">
    <location>
        <begin position="1"/>
        <end position="28"/>
    </location>
</feature>
<accession>D0WEI8</accession>
<dbReference type="EMBL" id="ACUX02000004">
    <property type="protein sequence ID" value="EEZ62126.1"/>
    <property type="molecule type" value="Genomic_DNA"/>
</dbReference>
<dbReference type="Pfam" id="PF00312">
    <property type="entry name" value="Ribosomal_S15"/>
    <property type="match status" value="1"/>
</dbReference>
<evidence type="ECO:0000256" key="7">
    <source>
        <dbReference type="SAM" id="MobiDB-lite"/>
    </source>
</evidence>
<comment type="function">
    <text evidence="4 6">One of the primary rRNA binding proteins, it binds directly to 16S rRNA where it helps nucleate assembly of the platform of the 30S subunit by binding and bridging several RNA helices of the 16S rRNA.</text>
</comment>
<keyword evidence="1 4" id="KW-0689">Ribosomal protein</keyword>
<dbReference type="GO" id="GO:0003735">
    <property type="term" value="F:structural constituent of ribosome"/>
    <property type="evidence" value="ECO:0007669"/>
    <property type="project" value="InterPro"/>
</dbReference>
<evidence type="ECO:0000256" key="4">
    <source>
        <dbReference type="HAMAP-Rule" id="MF_01343"/>
    </source>
</evidence>
<dbReference type="eggNOG" id="COG0184">
    <property type="taxonomic scope" value="Bacteria"/>
</dbReference>
<dbReference type="STRING" id="649764.HMPREF0762_00218"/>
<reference evidence="8" key="1">
    <citation type="submission" date="2009-10" db="EMBL/GenBank/DDBJ databases">
        <authorList>
            <person name="Weinstock G."/>
            <person name="Sodergren E."/>
            <person name="Clifton S."/>
            <person name="Fulton L."/>
            <person name="Fulton B."/>
            <person name="Courtney L."/>
            <person name="Fronick C."/>
            <person name="Harrison M."/>
            <person name="Strong C."/>
            <person name="Farmer C."/>
            <person name="Delahaunty K."/>
            <person name="Markovic C."/>
            <person name="Hall O."/>
            <person name="Minx P."/>
            <person name="Tomlinson C."/>
            <person name="Mitreva M."/>
            <person name="Nelson J."/>
            <person name="Hou S."/>
            <person name="Wollam A."/>
            <person name="Pepin K.H."/>
            <person name="Johnson M."/>
            <person name="Bhonagiri V."/>
            <person name="Nash W.E."/>
            <person name="Warren W."/>
            <person name="Chinwalla A."/>
            <person name="Mardis E.R."/>
            <person name="Wilson R.K."/>
        </authorList>
    </citation>
    <scope>NUCLEOTIDE SEQUENCE [LARGE SCALE GENOMIC DNA]</scope>
    <source>
        <strain evidence="8">ATCC 700122</strain>
    </source>
</reference>
<keyword evidence="2 4" id="KW-0687">Ribonucleoprotein</keyword>
<dbReference type="GO" id="GO:0022627">
    <property type="term" value="C:cytosolic small ribosomal subunit"/>
    <property type="evidence" value="ECO:0007669"/>
    <property type="project" value="TreeGrafter"/>
</dbReference>
<dbReference type="PROSITE" id="PS00362">
    <property type="entry name" value="RIBOSOMAL_S15"/>
    <property type="match status" value="1"/>
</dbReference>
<comment type="function">
    <text evidence="4">Forms an intersubunit bridge (bridge B4) with the 23S rRNA of the 50S subunit in the ribosome.</text>
</comment>
<feature type="compositionally biased region" description="Basic residues" evidence="7">
    <location>
        <begin position="1"/>
        <end position="19"/>
    </location>
</feature>
<keyword evidence="4 6" id="KW-0699">rRNA-binding</keyword>
<dbReference type="Gene3D" id="6.10.250.3130">
    <property type="match status" value="1"/>
</dbReference>
<evidence type="ECO:0000256" key="5">
    <source>
        <dbReference type="RuleBase" id="RU003919"/>
    </source>
</evidence>
<dbReference type="PANTHER" id="PTHR23321">
    <property type="entry name" value="RIBOSOMAL PROTEIN S15, BACTERIAL AND ORGANELLAR"/>
    <property type="match status" value="1"/>
</dbReference>
<evidence type="ECO:0000256" key="1">
    <source>
        <dbReference type="ARBA" id="ARBA00022980"/>
    </source>
</evidence>
<evidence type="ECO:0000313" key="8">
    <source>
        <dbReference type="EMBL" id="EEZ62126.1"/>
    </source>
</evidence>
<sequence length="121" mass="14014">MPRRPRRILKRRATAAQKHRASDAGKVEHMASITKEKTQELINEFGKDANDSGSAAVQVAILTERIRNLTEHLKVHKKDHHTRRGLLMLVGKRRRLLSYIRNCDIDAYRELIKKLGIRDNL</sequence>
<evidence type="ECO:0000256" key="2">
    <source>
        <dbReference type="ARBA" id="ARBA00023274"/>
    </source>
</evidence>
<protein>
    <recommendedName>
        <fullName evidence="4">Small ribosomal subunit protein uS15</fullName>
    </recommendedName>
</protein>
<proteinExistence type="inferred from homology"/>
<name>D0WEI8_SLAES</name>
<dbReference type="Proteomes" id="UP000006001">
    <property type="component" value="Unassembled WGS sequence"/>
</dbReference>
<dbReference type="Gene3D" id="1.10.287.10">
    <property type="entry name" value="S15/NS1, RNA-binding"/>
    <property type="match status" value="1"/>
</dbReference>
<dbReference type="InterPro" id="IPR005290">
    <property type="entry name" value="Ribosomal_uS15_bac-type"/>
</dbReference>
<dbReference type="AlphaFoldDB" id="D0WEI8"/>
<organism evidence="8 9">
    <name type="scientific">Slackia exigua (strain ATCC 700122 / DSM 15923 / CIP 105133 / JCM 11022 / KCTC 5966 / S-7)</name>
    <dbReference type="NCBI Taxonomy" id="649764"/>
    <lineage>
        <taxon>Bacteria</taxon>
        <taxon>Bacillati</taxon>
        <taxon>Actinomycetota</taxon>
        <taxon>Coriobacteriia</taxon>
        <taxon>Eggerthellales</taxon>
        <taxon>Eggerthellaceae</taxon>
        <taxon>Slackia</taxon>
    </lineage>
</organism>